<dbReference type="GO" id="GO:0030026">
    <property type="term" value="P:intracellular manganese ion homeostasis"/>
    <property type="evidence" value="ECO:0007669"/>
    <property type="project" value="InterPro"/>
</dbReference>
<keyword evidence="3" id="KW-1133">Transmembrane helix</keyword>
<evidence type="ECO:0000256" key="4">
    <source>
        <dbReference type="ARBA" id="ARBA00023136"/>
    </source>
</evidence>
<dbReference type="Proteomes" id="UP000243468">
    <property type="component" value="Unassembled WGS sequence"/>
</dbReference>
<evidence type="ECO:0000313" key="6">
    <source>
        <dbReference type="Proteomes" id="UP000243468"/>
    </source>
</evidence>
<proteinExistence type="predicted"/>
<evidence type="ECO:0000256" key="3">
    <source>
        <dbReference type="ARBA" id="ARBA00022989"/>
    </source>
</evidence>
<reference evidence="6" key="1">
    <citation type="submission" date="2016-09" db="EMBL/GenBank/DDBJ databases">
        <authorList>
            <person name="Varghese N."/>
            <person name="Submissions S."/>
        </authorList>
    </citation>
    <scope>NUCLEOTIDE SEQUENCE [LARGE SCALE GENOMIC DNA]</scope>
    <source>
        <strain evidence="6">ANC 4667</strain>
    </source>
</reference>
<dbReference type="InterPro" id="IPR008217">
    <property type="entry name" value="Ccc1_fam"/>
</dbReference>
<accession>A0A1G6GTS6</accession>
<evidence type="ECO:0000256" key="2">
    <source>
        <dbReference type="ARBA" id="ARBA00022692"/>
    </source>
</evidence>
<dbReference type="RefSeq" id="WP_092818393.1">
    <property type="nucleotide sequence ID" value="NZ_BAABKJ010000006.1"/>
</dbReference>
<dbReference type="GO" id="GO:0005384">
    <property type="term" value="F:manganese ion transmembrane transporter activity"/>
    <property type="evidence" value="ECO:0007669"/>
    <property type="project" value="InterPro"/>
</dbReference>
<keyword evidence="4" id="KW-0472">Membrane</keyword>
<dbReference type="Pfam" id="PF01988">
    <property type="entry name" value="VIT1"/>
    <property type="match status" value="1"/>
</dbReference>
<keyword evidence="2" id="KW-0812">Transmembrane</keyword>
<evidence type="ECO:0000256" key="1">
    <source>
        <dbReference type="ARBA" id="ARBA00004127"/>
    </source>
</evidence>
<gene>
    <name evidence="5" type="ORF">SAMN05421732_101311</name>
</gene>
<dbReference type="EMBL" id="FMYO01000001">
    <property type="protein sequence ID" value="SDB85085.1"/>
    <property type="molecule type" value="Genomic_DNA"/>
</dbReference>
<dbReference type="STRING" id="1226327.SAMN05421732_101311"/>
<dbReference type="GO" id="GO:0012505">
    <property type="term" value="C:endomembrane system"/>
    <property type="evidence" value="ECO:0007669"/>
    <property type="project" value="UniProtKB-SubCell"/>
</dbReference>
<organism evidence="5 6">
    <name type="scientific">Acinetobacter kookii</name>
    <dbReference type="NCBI Taxonomy" id="1226327"/>
    <lineage>
        <taxon>Bacteria</taxon>
        <taxon>Pseudomonadati</taxon>
        <taxon>Pseudomonadota</taxon>
        <taxon>Gammaproteobacteria</taxon>
        <taxon>Moraxellales</taxon>
        <taxon>Moraxellaceae</taxon>
        <taxon>Acinetobacter</taxon>
    </lineage>
</organism>
<keyword evidence="6" id="KW-1185">Reference proteome</keyword>
<sequence>MYIYIQRALKPELADQVAVQLIADDLLEAHAQNEICIHENTRANPLQIAGSSALAFSACALFSMISN</sequence>
<dbReference type="AlphaFoldDB" id="A0A1G6GTS6"/>
<name>A0A1G6GTS6_9GAMM</name>
<comment type="subcellular location">
    <subcellularLocation>
        <location evidence="1">Endomembrane system</location>
        <topology evidence="1">Multi-pass membrane protein</topology>
    </subcellularLocation>
</comment>
<evidence type="ECO:0000313" key="5">
    <source>
        <dbReference type="EMBL" id="SDB85085.1"/>
    </source>
</evidence>
<protein>
    <submittedName>
        <fullName evidence="5">Uncharacterized protein</fullName>
    </submittedName>
</protein>